<keyword evidence="6 12" id="KW-1133">Transmembrane helix</keyword>
<evidence type="ECO:0000259" key="13">
    <source>
        <dbReference type="PROSITE" id="PS50893"/>
    </source>
</evidence>
<accession>A0AB38BHM4</accession>
<dbReference type="Gene3D" id="3.40.50.300">
    <property type="entry name" value="P-loop containing nucleotide triphosphate hydrolases"/>
    <property type="match status" value="1"/>
</dbReference>
<evidence type="ECO:0000256" key="11">
    <source>
        <dbReference type="ARBA" id="ARBA00072598"/>
    </source>
</evidence>
<dbReference type="FunFam" id="3.40.50.300:FF:000218">
    <property type="entry name" value="Multidrug ABC transporter ATP-binding protein"/>
    <property type="match status" value="1"/>
</dbReference>
<dbReference type="GO" id="GO:0015421">
    <property type="term" value="F:ABC-type oligopeptide transporter activity"/>
    <property type="evidence" value="ECO:0007669"/>
    <property type="project" value="TreeGrafter"/>
</dbReference>
<dbReference type="Pfam" id="PF00005">
    <property type="entry name" value="ABC_tran"/>
    <property type="match status" value="1"/>
</dbReference>
<dbReference type="EMBL" id="FJMZ01000017">
    <property type="protein sequence ID" value="CZQ93593.1"/>
    <property type="molecule type" value="Genomic_DNA"/>
</dbReference>
<comment type="catalytic activity">
    <reaction evidence="8">
        <text>ATP + H2O + xenobioticSide 1 = ADP + phosphate + xenobioticSide 2.</text>
        <dbReference type="EC" id="7.6.2.2"/>
    </reaction>
</comment>
<evidence type="ECO:0000256" key="5">
    <source>
        <dbReference type="ARBA" id="ARBA00022840"/>
    </source>
</evidence>
<dbReference type="Gene3D" id="1.20.1560.10">
    <property type="entry name" value="ABC transporter type 1, transmembrane domain"/>
    <property type="match status" value="1"/>
</dbReference>
<evidence type="ECO:0000256" key="1">
    <source>
        <dbReference type="ARBA" id="ARBA00004651"/>
    </source>
</evidence>
<organism evidence="16 18">
    <name type="scientific">Trichococcus flocculiformis</name>
    <dbReference type="NCBI Taxonomy" id="82803"/>
    <lineage>
        <taxon>Bacteria</taxon>
        <taxon>Bacillati</taxon>
        <taxon>Bacillota</taxon>
        <taxon>Bacilli</taxon>
        <taxon>Lactobacillales</taxon>
        <taxon>Carnobacteriaceae</taxon>
        <taxon>Trichococcus</taxon>
    </lineage>
</organism>
<evidence type="ECO:0000313" key="17">
    <source>
        <dbReference type="Proteomes" id="UP000195947"/>
    </source>
</evidence>
<dbReference type="InterPro" id="IPR011527">
    <property type="entry name" value="ABC1_TM_dom"/>
</dbReference>
<keyword evidence="3 12" id="KW-0812">Transmembrane</keyword>
<feature type="transmembrane region" description="Helical" evidence="12">
    <location>
        <begin position="169"/>
        <end position="186"/>
    </location>
</feature>
<name>A0AB38BHM4_9LACT</name>
<evidence type="ECO:0000259" key="14">
    <source>
        <dbReference type="PROSITE" id="PS50929"/>
    </source>
</evidence>
<evidence type="ECO:0000256" key="2">
    <source>
        <dbReference type="ARBA" id="ARBA00012191"/>
    </source>
</evidence>
<sequence>MLQQTKVVRQDQIGHEEQGSKHKLDLARFMATVPMLKRFFSYYKPYKHLFLLDFCCAILAAVLELSFPVVVNSVIDSILPSGQWNLILLVSLGLLVLYIVNTAMQYIVVYFGHVLGVNIETDMRRELYGHMQKQPFSYYDDQQTGKLMARLTTDLFEISEVAHHGPEDIFITIITLLGSFLLMLQIHVPLAIATFVMIPFITIALVFFNKKMTKINTRIFEDLGEFSAGIEASVSGIRVVQAFANEAYEAKRFEGLNQAYRRSKMAFYKMMGISSSYNYLLIRLINLFALFFGAYYTIQGQLSYGEFVGFILLSNIFVRPIEKVNTMIESYPKGIAGFRRFTEELDRTPDILDKPGAIEVSHLKGDIIYSQVSFGYDGSKKVLDRINLKIRAGETVAFVGPSGAGKTTLCNLLPRFYEATEGTITVDGINIQDLTLRSLRNQIGVVQQDVFLFPGTVRDNIAYGKLGASDAEIEQAVRMANLDKVIAEMPLGFDTMIGERGVKLSGGQKQRLSIARMFLKNPPILILDEATSALDTETEQVIQESLDNLSKGRTTLIIAHRLTTIKHADRIIVVDEQGISEQGSHKELLAQDGTYRRLYEAQFLGIDQ</sequence>
<dbReference type="GO" id="GO:0005886">
    <property type="term" value="C:plasma membrane"/>
    <property type="evidence" value="ECO:0007669"/>
    <property type="project" value="UniProtKB-SubCell"/>
</dbReference>
<dbReference type="Proteomes" id="UP000195947">
    <property type="component" value="Unassembled WGS sequence"/>
</dbReference>
<dbReference type="InterPro" id="IPR039421">
    <property type="entry name" value="Type_1_exporter"/>
</dbReference>
<dbReference type="EC" id="7.6.2.2" evidence="2"/>
<dbReference type="InterPro" id="IPR003593">
    <property type="entry name" value="AAA+_ATPase"/>
</dbReference>
<dbReference type="SUPFAM" id="SSF52540">
    <property type="entry name" value="P-loop containing nucleoside triphosphate hydrolases"/>
    <property type="match status" value="1"/>
</dbReference>
<reference evidence="15 17" key="1">
    <citation type="submission" date="2016-02" db="EMBL/GenBank/DDBJ databases">
        <authorList>
            <person name="Strepis N."/>
        </authorList>
    </citation>
    <scope>NUCLEOTIDE SEQUENCE [LARGE SCALE GENOMIC DNA]</scope>
    <source>
        <strain evidence="15">Trichococcus flocculiformis</strain>
    </source>
</reference>
<keyword evidence="5 16" id="KW-0067">ATP-binding</keyword>
<feature type="transmembrane region" description="Helical" evidence="12">
    <location>
        <begin position="277"/>
        <end position="296"/>
    </location>
</feature>
<reference evidence="16 18" key="2">
    <citation type="submission" date="2016-10" db="EMBL/GenBank/DDBJ databases">
        <authorList>
            <person name="Varghese N."/>
            <person name="Submissions S."/>
        </authorList>
    </citation>
    <scope>NUCLEOTIDE SEQUENCE [LARGE SCALE GENOMIC DNA]</scope>
    <source>
        <strain evidence="16 18">DSM 2094</strain>
    </source>
</reference>
<comment type="subcellular location">
    <subcellularLocation>
        <location evidence="1">Cell membrane</location>
        <topology evidence="1">Multi-pass membrane protein</topology>
    </subcellularLocation>
</comment>
<dbReference type="Pfam" id="PF00664">
    <property type="entry name" value="ABC_membrane"/>
    <property type="match status" value="1"/>
</dbReference>
<evidence type="ECO:0000313" key="15">
    <source>
        <dbReference type="EMBL" id="CZQ93593.1"/>
    </source>
</evidence>
<feature type="transmembrane region" description="Helical" evidence="12">
    <location>
        <begin position="83"/>
        <end position="100"/>
    </location>
</feature>
<evidence type="ECO:0000313" key="18">
    <source>
        <dbReference type="Proteomes" id="UP000199686"/>
    </source>
</evidence>
<dbReference type="CDD" id="cd18549">
    <property type="entry name" value="ABC_6TM_YwjA_like"/>
    <property type="match status" value="1"/>
</dbReference>
<feature type="transmembrane region" description="Helical" evidence="12">
    <location>
        <begin position="192"/>
        <end position="208"/>
    </location>
</feature>
<dbReference type="PANTHER" id="PTHR43394:SF1">
    <property type="entry name" value="ATP-BINDING CASSETTE SUB-FAMILY B MEMBER 10, MITOCHONDRIAL"/>
    <property type="match status" value="1"/>
</dbReference>
<evidence type="ECO:0000313" key="16">
    <source>
        <dbReference type="EMBL" id="SFH76189.1"/>
    </source>
</evidence>
<dbReference type="EMBL" id="FOQC01000013">
    <property type="protein sequence ID" value="SFH76189.1"/>
    <property type="molecule type" value="Genomic_DNA"/>
</dbReference>
<evidence type="ECO:0000256" key="6">
    <source>
        <dbReference type="ARBA" id="ARBA00022989"/>
    </source>
</evidence>
<evidence type="ECO:0000256" key="7">
    <source>
        <dbReference type="ARBA" id="ARBA00023136"/>
    </source>
</evidence>
<dbReference type="SMART" id="SM00382">
    <property type="entry name" value="AAA"/>
    <property type="match status" value="1"/>
</dbReference>
<dbReference type="PROSITE" id="PS00211">
    <property type="entry name" value="ABC_TRANSPORTER_1"/>
    <property type="match status" value="1"/>
</dbReference>
<feature type="domain" description="ABC transporter" evidence="13">
    <location>
        <begin position="367"/>
        <end position="601"/>
    </location>
</feature>
<dbReference type="Proteomes" id="UP000199686">
    <property type="component" value="Unassembled WGS sequence"/>
</dbReference>
<keyword evidence="7 12" id="KW-0472">Membrane</keyword>
<protein>
    <recommendedName>
        <fullName evidence="11">Multidrug resistance ABC transporter ATP-binding and permease protein</fullName>
        <ecNumber evidence="2">7.6.2.2</ecNumber>
    </recommendedName>
</protein>
<dbReference type="InterPro" id="IPR027417">
    <property type="entry name" value="P-loop_NTPase"/>
</dbReference>
<proteinExistence type="inferred from homology"/>
<dbReference type="InterPro" id="IPR003439">
    <property type="entry name" value="ABC_transporter-like_ATP-bd"/>
</dbReference>
<dbReference type="InterPro" id="IPR017871">
    <property type="entry name" value="ABC_transporter-like_CS"/>
</dbReference>
<dbReference type="InterPro" id="IPR036640">
    <property type="entry name" value="ABC1_TM_sf"/>
</dbReference>
<keyword evidence="17" id="KW-1185">Reference proteome</keyword>
<dbReference type="PANTHER" id="PTHR43394">
    <property type="entry name" value="ATP-DEPENDENT PERMEASE MDL1, MITOCHONDRIAL"/>
    <property type="match status" value="1"/>
</dbReference>
<comment type="caution">
    <text evidence="16">The sequence shown here is derived from an EMBL/GenBank/DDBJ whole genome shotgun (WGS) entry which is preliminary data.</text>
</comment>
<dbReference type="GO" id="GO:0005524">
    <property type="term" value="F:ATP binding"/>
    <property type="evidence" value="ECO:0007669"/>
    <property type="project" value="UniProtKB-KW"/>
</dbReference>
<feature type="domain" description="ABC transmembrane type-1" evidence="14">
    <location>
        <begin position="51"/>
        <end position="333"/>
    </location>
</feature>
<keyword evidence="4" id="KW-0547">Nucleotide-binding</keyword>
<comment type="similarity">
    <text evidence="10">Belongs to the ABC transporter superfamily. Multidrug exporter LmrA (TC 3.A.1.117.1) family.</text>
</comment>
<dbReference type="GO" id="GO:0008559">
    <property type="term" value="F:ABC-type xenobiotic transporter activity"/>
    <property type="evidence" value="ECO:0007669"/>
    <property type="project" value="UniProtKB-EC"/>
</dbReference>
<feature type="transmembrane region" description="Helical" evidence="12">
    <location>
        <begin position="49"/>
        <end position="71"/>
    </location>
</feature>
<dbReference type="GO" id="GO:0016887">
    <property type="term" value="F:ATP hydrolysis activity"/>
    <property type="evidence" value="ECO:0007669"/>
    <property type="project" value="InterPro"/>
</dbReference>
<evidence type="ECO:0000256" key="4">
    <source>
        <dbReference type="ARBA" id="ARBA00022741"/>
    </source>
</evidence>
<dbReference type="AlphaFoldDB" id="A0AB38BHM4"/>
<evidence type="ECO:0000256" key="8">
    <source>
        <dbReference type="ARBA" id="ARBA00034018"/>
    </source>
</evidence>
<dbReference type="PROSITE" id="PS50893">
    <property type="entry name" value="ABC_TRANSPORTER_2"/>
    <property type="match status" value="1"/>
</dbReference>
<evidence type="ECO:0000256" key="12">
    <source>
        <dbReference type="SAM" id="Phobius"/>
    </source>
</evidence>
<evidence type="ECO:0000256" key="3">
    <source>
        <dbReference type="ARBA" id="ARBA00022692"/>
    </source>
</evidence>
<dbReference type="SUPFAM" id="SSF90123">
    <property type="entry name" value="ABC transporter transmembrane region"/>
    <property type="match status" value="1"/>
</dbReference>
<evidence type="ECO:0000256" key="10">
    <source>
        <dbReference type="ARBA" id="ARBA00061674"/>
    </source>
</evidence>
<comment type="function">
    <text evidence="9">Efflux transporter for a variety of amphiphilic cationic compounds, including antibiotics.</text>
</comment>
<dbReference type="PROSITE" id="PS50929">
    <property type="entry name" value="ABC_TM1F"/>
    <property type="match status" value="1"/>
</dbReference>
<gene>
    <name evidence="16" type="ORF">SAMN04488507_101342</name>
    <name evidence="15" type="ORF">TFLO_1687</name>
</gene>
<evidence type="ECO:0000256" key="9">
    <source>
        <dbReference type="ARBA" id="ARBA00059943"/>
    </source>
</evidence>
<dbReference type="CDD" id="cd03251">
    <property type="entry name" value="ABCC_MsbA"/>
    <property type="match status" value="1"/>
</dbReference>